<keyword evidence="1" id="KW-0812">Transmembrane</keyword>
<name>A0A2K2DHL1_BRADI</name>
<keyword evidence="1" id="KW-0472">Membrane</keyword>
<dbReference type="AlphaFoldDB" id="A0A2K2DHL1"/>
<reference evidence="2" key="2">
    <citation type="submission" date="2017-06" db="EMBL/GenBank/DDBJ databases">
        <title>WGS assembly of Brachypodium distachyon.</title>
        <authorList>
            <consortium name="The International Brachypodium Initiative"/>
            <person name="Lucas S."/>
            <person name="Harmon-Smith M."/>
            <person name="Lail K."/>
            <person name="Tice H."/>
            <person name="Grimwood J."/>
            <person name="Bruce D."/>
            <person name="Barry K."/>
            <person name="Shu S."/>
            <person name="Lindquist E."/>
            <person name="Wang M."/>
            <person name="Pitluck S."/>
            <person name="Vogel J.P."/>
            <person name="Garvin D.F."/>
            <person name="Mockler T.C."/>
            <person name="Schmutz J."/>
            <person name="Rokhsar D."/>
            <person name="Bevan M.W."/>
        </authorList>
    </citation>
    <scope>NUCLEOTIDE SEQUENCE</scope>
    <source>
        <strain evidence="2">Bd21</strain>
    </source>
</reference>
<dbReference type="Proteomes" id="UP000008810">
    <property type="component" value="Chromosome 1"/>
</dbReference>
<evidence type="ECO:0000313" key="4">
    <source>
        <dbReference type="Proteomes" id="UP000008810"/>
    </source>
</evidence>
<organism evidence="2">
    <name type="scientific">Brachypodium distachyon</name>
    <name type="common">Purple false brome</name>
    <name type="synonym">Trachynia distachya</name>
    <dbReference type="NCBI Taxonomy" id="15368"/>
    <lineage>
        <taxon>Eukaryota</taxon>
        <taxon>Viridiplantae</taxon>
        <taxon>Streptophyta</taxon>
        <taxon>Embryophyta</taxon>
        <taxon>Tracheophyta</taxon>
        <taxon>Spermatophyta</taxon>
        <taxon>Magnoliopsida</taxon>
        <taxon>Liliopsida</taxon>
        <taxon>Poales</taxon>
        <taxon>Poaceae</taxon>
        <taxon>BOP clade</taxon>
        <taxon>Pooideae</taxon>
        <taxon>Stipodae</taxon>
        <taxon>Brachypodieae</taxon>
        <taxon>Brachypodium</taxon>
    </lineage>
</organism>
<dbReference type="EMBL" id="CM000880">
    <property type="protein sequence ID" value="PNT73770.1"/>
    <property type="molecule type" value="Genomic_DNA"/>
</dbReference>
<protein>
    <submittedName>
        <fullName evidence="2 3">Uncharacterized protein</fullName>
    </submittedName>
</protein>
<feature type="transmembrane region" description="Helical" evidence="1">
    <location>
        <begin position="25"/>
        <end position="48"/>
    </location>
</feature>
<evidence type="ECO:0000256" key="1">
    <source>
        <dbReference type="SAM" id="Phobius"/>
    </source>
</evidence>
<evidence type="ECO:0000313" key="2">
    <source>
        <dbReference type="EMBL" id="PNT73770.1"/>
    </source>
</evidence>
<gene>
    <name evidence="2" type="ORF">BRADI_1g01172v3</name>
</gene>
<accession>A0A2K2DHL1</accession>
<keyword evidence="1" id="KW-1133">Transmembrane helix</keyword>
<dbReference type="EnsemblPlants" id="PNT73770">
    <property type="protein sequence ID" value="PNT73770"/>
    <property type="gene ID" value="BRADI_1g01172v3"/>
</dbReference>
<dbReference type="Gramene" id="PNT73770">
    <property type="protein sequence ID" value="PNT73770"/>
    <property type="gene ID" value="BRADI_1g01172v3"/>
</dbReference>
<keyword evidence="4" id="KW-1185">Reference proteome</keyword>
<proteinExistence type="predicted"/>
<evidence type="ECO:0000313" key="3">
    <source>
        <dbReference type="EnsemblPlants" id="PNT73770"/>
    </source>
</evidence>
<reference evidence="3" key="3">
    <citation type="submission" date="2018-08" db="UniProtKB">
        <authorList>
            <consortium name="EnsemblPlants"/>
        </authorList>
    </citation>
    <scope>IDENTIFICATION</scope>
    <source>
        <strain evidence="3">cv. Bd21</strain>
    </source>
</reference>
<reference evidence="2 3" key="1">
    <citation type="journal article" date="2010" name="Nature">
        <title>Genome sequencing and analysis of the model grass Brachypodium distachyon.</title>
        <authorList>
            <consortium name="International Brachypodium Initiative"/>
        </authorList>
    </citation>
    <scope>NUCLEOTIDE SEQUENCE [LARGE SCALE GENOMIC DNA]</scope>
    <source>
        <strain evidence="2 3">Bd21</strain>
    </source>
</reference>
<sequence>MSTRRPSLTRSTPWPANFNQEKKTLVLALVAANLFIFLFMICLFSVFYL</sequence>
<dbReference type="InParanoid" id="A0A2K2DHL1"/>